<dbReference type="AlphaFoldDB" id="L1JN00"/>
<reference evidence="2" key="3">
    <citation type="submission" date="2016-03" db="UniProtKB">
        <authorList>
            <consortium name="EnsemblProtists"/>
        </authorList>
    </citation>
    <scope>IDENTIFICATION</scope>
</reference>
<feature type="non-terminal residue" evidence="1">
    <location>
        <position position="257"/>
    </location>
</feature>
<reference evidence="3" key="2">
    <citation type="submission" date="2012-11" db="EMBL/GenBank/DDBJ databases">
        <authorList>
            <person name="Kuo A."/>
            <person name="Curtis B.A."/>
            <person name="Tanifuji G."/>
            <person name="Burki F."/>
            <person name="Gruber A."/>
            <person name="Irimia M."/>
            <person name="Maruyama S."/>
            <person name="Arias M.C."/>
            <person name="Ball S.G."/>
            <person name="Gile G.H."/>
            <person name="Hirakawa Y."/>
            <person name="Hopkins J.F."/>
            <person name="Rensing S.A."/>
            <person name="Schmutz J."/>
            <person name="Symeonidi A."/>
            <person name="Elias M."/>
            <person name="Eveleigh R.J."/>
            <person name="Herman E.K."/>
            <person name="Klute M.J."/>
            <person name="Nakayama T."/>
            <person name="Obornik M."/>
            <person name="Reyes-Prieto A."/>
            <person name="Armbrust E.V."/>
            <person name="Aves S.J."/>
            <person name="Beiko R.G."/>
            <person name="Coutinho P."/>
            <person name="Dacks J.B."/>
            <person name="Durnford D.G."/>
            <person name="Fast N.M."/>
            <person name="Green B.R."/>
            <person name="Grisdale C."/>
            <person name="Hempe F."/>
            <person name="Henrissat B."/>
            <person name="Hoppner M.P."/>
            <person name="Ishida K.-I."/>
            <person name="Kim E."/>
            <person name="Koreny L."/>
            <person name="Kroth P.G."/>
            <person name="Liu Y."/>
            <person name="Malik S.-B."/>
            <person name="Maier U.G."/>
            <person name="McRose D."/>
            <person name="Mock T."/>
            <person name="Neilson J.A."/>
            <person name="Onodera N.T."/>
            <person name="Poole A.M."/>
            <person name="Pritham E.J."/>
            <person name="Richards T.A."/>
            <person name="Rocap G."/>
            <person name="Roy S.W."/>
            <person name="Sarai C."/>
            <person name="Schaack S."/>
            <person name="Shirato S."/>
            <person name="Slamovits C.H."/>
            <person name="Spencer D.F."/>
            <person name="Suzuki S."/>
            <person name="Worden A.Z."/>
            <person name="Zauner S."/>
            <person name="Barry K."/>
            <person name="Bell C."/>
            <person name="Bharti A.K."/>
            <person name="Crow J.A."/>
            <person name="Grimwood J."/>
            <person name="Kramer R."/>
            <person name="Lindquist E."/>
            <person name="Lucas S."/>
            <person name="Salamov A."/>
            <person name="McFadden G.I."/>
            <person name="Lane C.E."/>
            <person name="Keeling P.J."/>
            <person name="Gray M.W."/>
            <person name="Grigoriev I.V."/>
            <person name="Archibald J.M."/>
        </authorList>
    </citation>
    <scope>NUCLEOTIDE SEQUENCE</scope>
    <source>
        <strain evidence="3">CCMP2712</strain>
    </source>
</reference>
<dbReference type="RefSeq" id="XP_005836550.1">
    <property type="nucleotide sequence ID" value="XM_005836493.1"/>
</dbReference>
<organism evidence="1">
    <name type="scientific">Guillardia theta (strain CCMP2712)</name>
    <name type="common">Cryptophyte</name>
    <dbReference type="NCBI Taxonomy" id="905079"/>
    <lineage>
        <taxon>Eukaryota</taxon>
        <taxon>Cryptophyceae</taxon>
        <taxon>Pyrenomonadales</taxon>
        <taxon>Geminigeraceae</taxon>
        <taxon>Guillardia</taxon>
    </lineage>
</organism>
<gene>
    <name evidence="1" type="ORF">GUITHDRAFT_151407</name>
</gene>
<dbReference type="Proteomes" id="UP000011087">
    <property type="component" value="Unassembled WGS sequence"/>
</dbReference>
<name>L1JN00_GUITC</name>
<dbReference type="GeneID" id="17306226"/>
<reference evidence="1 3" key="1">
    <citation type="journal article" date="2012" name="Nature">
        <title>Algal genomes reveal evolutionary mosaicism and the fate of nucleomorphs.</title>
        <authorList>
            <consortium name="DOE Joint Genome Institute"/>
            <person name="Curtis B.A."/>
            <person name="Tanifuji G."/>
            <person name="Burki F."/>
            <person name="Gruber A."/>
            <person name="Irimia M."/>
            <person name="Maruyama S."/>
            <person name="Arias M.C."/>
            <person name="Ball S.G."/>
            <person name="Gile G.H."/>
            <person name="Hirakawa Y."/>
            <person name="Hopkins J.F."/>
            <person name="Kuo A."/>
            <person name="Rensing S.A."/>
            <person name="Schmutz J."/>
            <person name="Symeonidi A."/>
            <person name="Elias M."/>
            <person name="Eveleigh R.J."/>
            <person name="Herman E.K."/>
            <person name="Klute M.J."/>
            <person name="Nakayama T."/>
            <person name="Obornik M."/>
            <person name="Reyes-Prieto A."/>
            <person name="Armbrust E.V."/>
            <person name="Aves S.J."/>
            <person name="Beiko R.G."/>
            <person name="Coutinho P."/>
            <person name="Dacks J.B."/>
            <person name="Durnford D.G."/>
            <person name="Fast N.M."/>
            <person name="Green B.R."/>
            <person name="Grisdale C.J."/>
            <person name="Hempel F."/>
            <person name="Henrissat B."/>
            <person name="Hoppner M.P."/>
            <person name="Ishida K."/>
            <person name="Kim E."/>
            <person name="Koreny L."/>
            <person name="Kroth P.G."/>
            <person name="Liu Y."/>
            <person name="Malik S.B."/>
            <person name="Maier U.G."/>
            <person name="McRose D."/>
            <person name="Mock T."/>
            <person name="Neilson J.A."/>
            <person name="Onodera N.T."/>
            <person name="Poole A.M."/>
            <person name="Pritham E.J."/>
            <person name="Richards T.A."/>
            <person name="Rocap G."/>
            <person name="Roy S.W."/>
            <person name="Sarai C."/>
            <person name="Schaack S."/>
            <person name="Shirato S."/>
            <person name="Slamovits C.H."/>
            <person name="Spencer D.F."/>
            <person name="Suzuki S."/>
            <person name="Worden A.Z."/>
            <person name="Zauner S."/>
            <person name="Barry K."/>
            <person name="Bell C."/>
            <person name="Bharti A.K."/>
            <person name="Crow J.A."/>
            <person name="Grimwood J."/>
            <person name="Kramer R."/>
            <person name="Lindquist E."/>
            <person name="Lucas S."/>
            <person name="Salamov A."/>
            <person name="McFadden G.I."/>
            <person name="Lane C.E."/>
            <person name="Keeling P.J."/>
            <person name="Gray M.W."/>
            <person name="Grigoriev I.V."/>
            <person name="Archibald J.M."/>
        </authorList>
    </citation>
    <scope>NUCLEOTIDE SEQUENCE</scope>
    <source>
        <strain evidence="1 3">CCMP2712</strain>
    </source>
</reference>
<dbReference type="EnsemblProtists" id="EKX49570">
    <property type="protein sequence ID" value="EKX49570"/>
    <property type="gene ID" value="GUITHDRAFT_151407"/>
</dbReference>
<dbReference type="HOGENOM" id="CLU_1084152_0_0_1"/>
<sequence length="257" mass="29337">MALVNLDVFGDDFHSTRSSDFFMLERKKEPEGMIVSTVISHKRPLDVEDEEQVSMKSNIATKRIASCAGSRSPLAHDVSSLFRDSWMDHVERPIPFNTRSLRFDRPSQLREAMTSMGWPNMVMARICEFGYDSRAIINIFVNLPPYLKSITLRALHAIEILYVEKQKSLPPIDVLSNQEDASSGGMEVERVFFEHETSVGFVKHHLDPKTGKRADIYVSQGWSSSIGIHVEEILSRIANRELPLLSTEFAYFSYVMY</sequence>
<accession>L1JN00</accession>
<dbReference type="PaxDb" id="55529-EKX49570"/>
<evidence type="ECO:0000313" key="2">
    <source>
        <dbReference type="EnsemblProtists" id="EKX49570"/>
    </source>
</evidence>
<dbReference type="EMBL" id="JH992981">
    <property type="protein sequence ID" value="EKX49570.1"/>
    <property type="molecule type" value="Genomic_DNA"/>
</dbReference>
<evidence type="ECO:0000313" key="3">
    <source>
        <dbReference type="Proteomes" id="UP000011087"/>
    </source>
</evidence>
<dbReference type="KEGG" id="gtt:GUITHDRAFT_151407"/>
<evidence type="ECO:0000313" key="1">
    <source>
        <dbReference type="EMBL" id="EKX49570.1"/>
    </source>
</evidence>
<proteinExistence type="predicted"/>
<keyword evidence="3" id="KW-1185">Reference proteome</keyword>
<protein>
    <submittedName>
        <fullName evidence="1 2">Uncharacterized protein</fullName>
    </submittedName>
</protein>